<protein>
    <recommendedName>
        <fullName evidence="5">Probable RNA 2'-phosphotransferase</fullName>
        <ecNumber evidence="5">2.7.1.-</ecNumber>
    </recommendedName>
</protein>
<organism evidence="6 7">
    <name type="scientific">Salinigranum rubrum</name>
    <dbReference type="NCBI Taxonomy" id="755307"/>
    <lineage>
        <taxon>Archaea</taxon>
        <taxon>Methanobacteriati</taxon>
        <taxon>Methanobacteriota</taxon>
        <taxon>Stenosarchaea group</taxon>
        <taxon>Halobacteria</taxon>
        <taxon>Halobacteriales</taxon>
        <taxon>Haloferacaceae</taxon>
        <taxon>Salinigranum</taxon>
    </lineage>
</organism>
<dbReference type="HAMAP" id="MF_00299">
    <property type="entry name" value="KptA"/>
    <property type="match status" value="1"/>
</dbReference>
<dbReference type="Proteomes" id="UP000236584">
    <property type="component" value="Chromosome"/>
</dbReference>
<dbReference type="GO" id="GO:0006388">
    <property type="term" value="P:tRNA splicing, via endonucleolytic cleavage and ligation"/>
    <property type="evidence" value="ECO:0007669"/>
    <property type="project" value="UniProtKB-UniRule"/>
</dbReference>
<comment type="similarity">
    <text evidence="1 5">Belongs to the KptA/TPT1 family.</text>
</comment>
<dbReference type="KEGG" id="srub:C2R22_20450"/>
<dbReference type="RefSeq" id="WP_103427413.1">
    <property type="nucleotide sequence ID" value="NZ_CP026309.1"/>
</dbReference>
<dbReference type="OrthoDB" id="24376at2157"/>
<dbReference type="EC" id="2.7.1.-" evidence="5"/>
<dbReference type="Gene3D" id="1.10.10.970">
    <property type="entry name" value="RNA 2'-phosphotransferase, Tpt1/KptA family, N-terminal domain"/>
    <property type="match status" value="1"/>
</dbReference>
<name>A0A2I8VPB6_9EURY</name>
<evidence type="ECO:0000256" key="3">
    <source>
        <dbReference type="ARBA" id="ARBA00023027"/>
    </source>
</evidence>
<keyword evidence="3 5" id="KW-0520">NAD</keyword>
<comment type="function">
    <text evidence="4 5">Removes the 2'-phosphate from RNA via an intermediate in which the phosphate is ADP-ribosylated by NAD followed by a presumed transesterification to release the RNA and generate ADP-ribose 1''-2''-cyclic phosphate (APPR&gt;P). May function as an ADP-ribosylase.</text>
</comment>
<dbReference type="PANTHER" id="PTHR12684">
    <property type="entry name" value="PUTATIVE PHOSPHOTRANSFERASE"/>
    <property type="match status" value="1"/>
</dbReference>
<dbReference type="InterPro" id="IPR022928">
    <property type="entry name" value="RNA_2'-PTrans_KptA"/>
</dbReference>
<evidence type="ECO:0000256" key="2">
    <source>
        <dbReference type="ARBA" id="ARBA00022679"/>
    </source>
</evidence>
<accession>A0A2I8VPB6</accession>
<dbReference type="InterPro" id="IPR002745">
    <property type="entry name" value="Ptrans_KptA/Tpt1"/>
</dbReference>
<dbReference type="InterPro" id="IPR042081">
    <property type="entry name" value="RNA_2'-PTrans_C"/>
</dbReference>
<dbReference type="PANTHER" id="PTHR12684:SF2">
    <property type="entry name" value="TRNA 2'-PHOSPHOTRANSFERASE 1"/>
    <property type="match status" value="1"/>
</dbReference>
<keyword evidence="2 5" id="KW-0808">Transferase</keyword>
<dbReference type="GeneID" id="35594516"/>
<proteinExistence type="inferred from homology"/>
<evidence type="ECO:0000256" key="5">
    <source>
        <dbReference type="HAMAP-Rule" id="MF_00299"/>
    </source>
</evidence>
<sequence length="224" mass="24096">MPAPVSTCSDHGTYFEAACPVCGDSGHLVLSGARRKRLSTFVSGALRHFPDDVGFSLDAAGWTPYSSVVASVTSRYDWAGEREVEAVLATDPKGRFETRVVDGERELRAAYGHSVDVDLDAAGDDRTDADHPDTLYHGTAPRNLDAILAEGLKPMGRQAVHLSGTRETARDVGRRHTDGDDNPVVLAVDVRSLVGDGFAVRKRGTGTYTVARVPPEFLSRDADE</sequence>
<evidence type="ECO:0000313" key="6">
    <source>
        <dbReference type="EMBL" id="AUV83724.1"/>
    </source>
</evidence>
<dbReference type="GO" id="GO:0003950">
    <property type="term" value="F:NAD+ poly-ADP-ribosyltransferase activity"/>
    <property type="evidence" value="ECO:0007669"/>
    <property type="project" value="InterPro"/>
</dbReference>
<dbReference type="AlphaFoldDB" id="A0A2I8VPB6"/>
<dbReference type="GO" id="GO:0000215">
    <property type="term" value="F:tRNA 2'-phosphotransferase activity"/>
    <property type="evidence" value="ECO:0007669"/>
    <property type="project" value="TreeGrafter"/>
</dbReference>
<keyword evidence="7" id="KW-1185">Reference proteome</keyword>
<evidence type="ECO:0000313" key="7">
    <source>
        <dbReference type="Proteomes" id="UP000236584"/>
    </source>
</evidence>
<evidence type="ECO:0000256" key="4">
    <source>
        <dbReference type="ARBA" id="ARBA00025212"/>
    </source>
</evidence>
<gene>
    <name evidence="5" type="primary">kptA</name>
    <name evidence="6" type="ORF">C2R22_20450</name>
</gene>
<dbReference type="SUPFAM" id="SSF56399">
    <property type="entry name" value="ADP-ribosylation"/>
    <property type="match status" value="1"/>
</dbReference>
<reference evidence="6 7" key="1">
    <citation type="submission" date="2018-01" db="EMBL/GenBank/DDBJ databases">
        <title>Complete genome sequence of Salinigranum rubrum GX10T, an extremely halophilic archaeon isolated from a marine solar saltern.</title>
        <authorList>
            <person name="Han S."/>
        </authorList>
    </citation>
    <scope>NUCLEOTIDE SEQUENCE [LARGE SCALE GENOMIC DNA]</scope>
    <source>
        <strain evidence="6 7">GX10</strain>
    </source>
</reference>
<dbReference type="Gene3D" id="3.20.170.30">
    <property type="match status" value="1"/>
</dbReference>
<evidence type="ECO:0000256" key="1">
    <source>
        <dbReference type="ARBA" id="ARBA00009836"/>
    </source>
</evidence>
<dbReference type="InterPro" id="IPR042080">
    <property type="entry name" value="RNA_2'-PTrans_N"/>
</dbReference>
<dbReference type="EMBL" id="CP026309">
    <property type="protein sequence ID" value="AUV83724.1"/>
    <property type="molecule type" value="Genomic_DNA"/>
</dbReference>
<dbReference type="Pfam" id="PF01885">
    <property type="entry name" value="PTS_2-RNA"/>
    <property type="match status" value="1"/>
</dbReference>